<feature type="compositionally biased region" description="Basic and acidic residues" evidence="1">
    <location>
        <begin position="50"/>
        <end position="68"/>
    </location>
</feature>
<sequence>MFARNHEDSDDLLSDIQQYIDFENRRQQRFGHSRIVNEQHDNSRTMLSQESRRESSRHTQDNGHENRQSKYLPPRNNENKPLCFKCKTYGHVSKYCTPTRQSSTSNSNTTSVSSPTTSVNQTNVLVTDILPKQNHNLKYFQQAWIENQPVHAYVDLGSQCSMITKGTVDSMGLSYEGLDVPVVIKGFGNGKTCPLGKLIATVKVDQAEAETELIVIPNESQQVPLLLGQTFTEKKNITVVRRGNTLRIFNEDVTEEDECLKNFKIPDLPKPHVNLWAKETCVLPSNYVGFISVQTNNSQDGELFLESQSQFTRYIPSCIIKIENGEGCVPIYNMGQDTAIEKGMKLSQGERCTESEDIEVKLTEEITEETSGYEEVEEIDNDSYMETDINVNKQLDAETQQKLTELLSEYKDCIQKELQEDQNCGENIEQVRLEAIKTIREDQAKQRERYNARRAQATKYEVGDLVLIKREPPASGESRKLAEKYRGPYIVTEVLPNDRYRVEDLPETQRTQKFYKGVAAVDSMRRYYPLSGIGSEEEEEGSEEEQGEEAQMGDENQDIRRCQDQVMKQETEEQTNTDPDRRVGLNTKEKDDEERRRQSRKKRRPKHLDDYITFEDESN</sequence>
<dbReference type="AlphaFoldDB" id="A0A653CNT5"/>
<dbReference type="InterPro" id="IPR021109">
    <property type="entry name" value="Peptidase_aspartic_dom_sf"/>
</dbReference>
<dbReference type="Gene3D" id="2.40.70.10">
    <property type="entry name" value="Acid Proteases"/>
    <property type="match status" value="1"/>
</dbReference>
<feature type="region of interest" description="Disordered" evidence="1">
    <location>
        <begin position="532"/>
        <end position="619"/>
    </location>
</feature>
<dbReference type="Pfam" id="PF13650">
    <property type="entry name" value="Asp_protease_2"/>
    <property type="match status" value="1"/>
</dbReference>
<evidence type="ECO:0000313" key="3">
    <source>
        <dbReference type="Proteomes" id="UP000410492"/>
    </source>
</evidence>
<dbReference type="Proteomes" id="UP000410492">
    <property type="component" value="Unassembled WGS sequence"/>
</dbReference>
<accession>A0A653CNT5</accession>
<feature type="region of interest" description="Disordered" evidence="1">
    <location>
        <begin position="97"/>
        <end position="117"/>
    </location>
</feature>
<dbReference type="CDD" id="cd00303">
    <property type="entry name" value="retropepsin_like"/>
    <property type="match status" value="1"/>
</dbReference>
<dbReference type="EMBL" id="CAACVG010008380">
    <property type="protein sequence ID" value="VEN49550.1"/>
    <property type="molecule type" value="Genomic_DNA"/>
</dbReference>
<feature type="compositionally biased region" description="Basic and acidic residues" evidence="1">
    <location>
        <begin position="578"/>
        <end position="596"/>
    </location>
</feature>
<feature type="compositionally biased region" description="Basic and acidic residues" evidence="1">
    <location>
        <begin position="557"/>
        <end position="571"/>
    </location>
</feature>
<evidence type="ECO:0000256" key="1">
    <source>
        <dbReference type="SAM" id="MobiDB-lite"/>
    </source>
</evidence>
<feature type="region of interest" description="Disordered" evidence="1">
    <location>
        <begin position="31"/>
        <end position="77"/>
    </location>
</feature>
<keyword evidence="3" id="KW-1185">Reference proteome</keyword>
<proteinExistence type="predicted"/>
<evidence type="ECO:0008006" key="4">
    <source>
        <dbReference type="Google" id="ProtNLM"/>
    </source>
</evidence>
<gene>
    <name evidence="2" type="ORF">CALMAC_LOCUS10627</name>
</gene>
<dbReference type="OrthoDB" id="8061845at2759"/>
<feature type="compositionally biased region" description="Basic residues" evidence="1">
    <location>
        <begin position="597"/>
        <end position="606"/>
    </location>
</feature>
<organism evidence="2 3">
    <name type="scientific">Callosobruchus maculatus</name>
    <name type="common">Southern cowpea weevil</name>
    <name type="synonym">Pulse bruchid</name>
    <dbReference type="NCBI Taxonomy" id="64391"/>
    <lineage>
        <taxon>Eukaryota</taxon>
        <taxon>Metazoa</taxon>
        <taxon>Ecdysozoa</taxon>
        <taxon>Arthropoda</taxon>
        <taxon>Hexapoda</taxon>
        <taxon>Insecta</taxon>
        <taxon>Pterygota</taxon>
        <taxon>Neoptera</taxon>
        <taxon>Endopterygota</taxon>
        <taxon>Coleoptera</taxon>
        <taxon>Polyphaga</taxon>
        <taxon>Cucujiformia</taxon>
        <taxon>Chrysomeloidea</taxon>
        <taxon>Chrysomelidae</taxon>
        <taxon>Bruchinae</taxon>
        <taxon>Bruchini</taxon>
        <taxon>Callosobruchus</taxon>
    </lineage>
</organism>
<feature type="compositionally biased region" description="Acidic residues" evidence="1">
    <location>
        <begin position="535"/>
        <end position="556"/>
    </location>
</feature>
<protein>
    <recommendedName>
        <fullName evidence="4">CCHC-type domain-containing protein</fullName>
    </recommendedName>
</protein>
<evidence type="ECO:0000313" key="2">
    <source>
        <dbReference type="EMBL" id="VEN49550.1"/>
    </source>
</evidence>
<reference evidence="2 3" key="1">
    <citation type="submission" date="2019-01" db="EMBL/GenBank/DDBJ databases">
        <authorList>
            <person name="Sayadi A."/>
        </authorList>
    </citation>
    <scope>NUCLEOTIDE SEQUENCE [LARGE SCALE GENOMIC DNA]</scope>
</reference>
<name>A0A653CNT5_CALMS</name>